<organism evidence="9 10">
    <name type="scientific">Anaeromyces robustus</name>
    <dbReference type="NCBI Taxonomy" id="1754192"/>
    <lineage>
        <taxon>Eukaryota</taxon>
        <taxon>Fungi</taxon>
        <taxon>Fungi incertae sedis</taxon>
        <taxon>Chytridiomycota</taxon>
        <taxon>Chytridiomycota incertae sedis</taxon>
        <taxon>Neocallimastigomycetes</taxon>
        <taxon>Neocallimastigales</taxon>
        <taxon>Neocallimastigaceae</taxon>
        <taxon>Anaeromyces</taxon>
    </lineage>
</organism>
<dbReference type="Gene3D" id="3.20.20.70">
    <property type="entry name" value="Aldolase class I"/>
    <property type="match status" value="1"/>
</dbReference>
<dbReference type="EMBL" id="MCFG01000452">
    <property type="protein sequence ID" value="ORX65881.1"/>
    <property type="molecule type" value="Genomic_DNA"/>
</dbReference>
<feature type="domain" description="FMN hydroxy acid dehydrogenase" evidence="8">
    <location>
        <begin position="6"/>
        <end position="367"/>
    </location>
</feature>
<keyword evidence="10" id="KW-1185">Reference proteome</keyword>
<protein>
    <recommendedName>
        <fullName evidence="4">Oxidase FUB9</fullName>
    </recommendedName>
    <alternativeName>
        <fullName evidence="5">Fusaric acid biosynthesis protein 9</fullName>
    </alternativeName>
</protein>
<dbReference type="InterPro" id="IPR000262">
    <property type="entry name" value="FMN-dep_DH"/>
</dbReference>
<feature type="binding site" evidence="7">
    <location>
        <position position="138"/>
    </location>
    <ligand>
        <name>glyoxylate</name>
        <dbReference type="ChEBI" id="CHEBI:36655"/>
    </ligand>
</feature>
<name>A0A1Y1VX64_9FUNG</name>
<dbReference type="OrthoDB" id="1925334at2759"/>
<proteinExistence type="inferred from homology"/>
<evidence type="ECO:0000313" key="10">
    <source>
        <dbReference type="Proteomes" id="UP000193944"/>
    </source>
</evidence>
<feature type="binding site" evidence="7">
    <location>
        <begin position="316"/>
        <end position="317"/>
    </location>
    <ligand>
        <name>FMN</name>
        <dbReference type="ChEBI" id="CHEBI:58210"/>
    </ligand>
</feature>
<evidence type="ECO:0000256" key="7">
    <source>
        <dbReference type="PIRSR" id="PIRSR000138-2"/>
    </source>
</evidence>
<keyword evidence="7" id="KW-0288">FMN</keyword>
<evidence type="ECO:0000256" key="2">
    <source>
        <dbReference type="ARBA" id="ARBA00023002"/>
    </source>
</evidence>
<dbReference type="PIRSF" id="PIRSF000138">
    <property type="entry name" value="Al-hdrx_acd_dh"/>
    <property type="match status" value="1"/>
</dbReference>
<reference evidence="9 10" key="1">
    <citation type="submission" date="2016-08" db="EMBL/GenBank/DDBJ databases">
        <title>A Parts List for Fungal Cellulosomes Revealed by Comparative Genomics.</title>
        <authorList>
            <consortium name="DOE Joint Genome Institute"/>
            <person name="Haitjema C.H."/>
            <person name="Gilmore S.P."/>
            <person name="Henske J.K."/>
            <person name="Solomon K.V."/>
            <person name="De Groot R."/>
            <person name="Kuo A."/>
            <person name="Mondo S.J."/>
            <person name="Salamov A.A."/>
            <person name="Labutti K."/>
            <person name="Zhao Z."/>
            <person name="Chiniquy J."/>
            <person name="Barry K."/>
            <person name="Brewer H.M."/>
            <person name="Purvine S.O."/>
            <person name="Wright A.T."/>
            <person name="Boxma B."/>
            <person name="Van Alen T."/>
            <person name="Hackstein J.H."/>
            <person name="Baker S.E."/>
            <person name="Grigoriev I.V."/>
            <person name="O'Malley M.A."/>
        </authorList>
    </citation>
    <scope>NUCLEOTIDE SEQUENCE [LARGE SCALE GENOMIC DNA]</scope>
    <source>
        <strain evidence="9 10">S4</strain>
    </source>
</reference>
<dbReference type="Proteomes" id="UP000193944">
    <property type="component" value="Unassembled WGS sequence"/>
</dbReference>
<accession>A0A1Y1VX64</accession>
<comment type="caution">
    <text evidence="9">The sequence shown here is derived from an EMBL/GenBank/DDBJ whole genome shotgun (WGS) entry which is preliminary data.</text>
</comment>
<dbReference type="Pfam" id="PF01070">
    <property type="entry name" value="FMN_dh"/>
    <property type="match status" value="1"/>
</dbReference>
<dbReference type="FunFam" id="3.20.20.70:FF:000056">
    <property type="entry name" value="hydroxyacid oxidase 2"/>
    <property type="match status" value="1"/>
</dbReference>
<dbReference type="SUPFAM" id="SSF51395">
    <property type="entry name" value="FMN-linked oxidoreductases"/>
    <property type="match status" value="1"/>
</dbReference>
<dbReference type="PROSITE" id="PS00557">
    <property type="entry name" value="FMN_HYDROXY_ACID_DH_1"/>
    <property type="match status" value="1"/>
</dbReference>
<dbReference type="InterPro" id="IPR037396">
    <property type="entry name" value="FMN_HAD"/>
</dbReference>
<dbReference type="CDD" id="cd02809">
    <property type="entry name" value="alpha_hydroxyacid_oxid_FMN"/>
    <property type="match status" value="1"/>
</dbReference>
<gene>
    <name evidence="9" type="ORF">BCR32DRAFT_297653</name>
</gene>
<evidence type="ECO:0000256" key="1">
    <source>
        <dbReference type="ARBA" id="ARBA00001917"/>
    </source>
</evidence>
<dbReference type="STRING" id="1754192.A0A1Y1VX64"/>
<feature type="binding site" evidence="7">
    <location>
        <position position="260"/>
    </location>
    <ligand>
        <name>glyoxylate</name>
        <dbReference type="ChEBI" id="CHEBI:36655"/>
    </ligand>
</feature>
<dbReference type="GO" id="GO:0010181">
    <property type="term" value="F:FMN binding"/>
    <property type="evidence" value="ECO:0007669"/>
    <property type="project" value="InterPro"/>
</dbReference>
<evidence type="ECO:0000256" key="5">
    <source>
        <dbReference type="ARBA" id="ARBA00083297"/>
    </source>
</evidence>
<dbReference type="InterPro" id="IPR012133">
    <property type="entry name" value="Alpha-hydoxy_acid_DH_FMN"/>
</dbReference>
<feature type="binding site" evidence="7">
    <location>
        <position position="173"/>
    </location>
    <ligand>
        <name>glyoxylate</name>
        <dbReference type="ChEBI" id="CHEBI:36655"/>
    </ligand>
</feature>
<evidence type="ECO:0000313" key="9">
    <source>
        <dbReference type="EMBL" id="ORX65881.1"/>
    </source>
</evidence>
<feature type="binding site" evidence="7">
    <location>
        <position position="265"/>
    </location>
    <ligand>
        <name>glyoxylate</name>
        <dbReference type="ChEBI" id="CHEBI:36655"/>
    </ligand>
</feature>
<dbReference type="AlphaFoldDB" id="A0A1Y1VX64"/>
<reference evidence="9 10" key="2">
    <citation type="submission" date="2016-08" db="EMBL/GenBank/DDBJ databases">
        <title>Pervasive Adenine N6-methylation of Active Genes in Fungi.</title>
        <authorList>
            <consortium name="DOE Joint Genome Institute"/>
            <person name="Mondo S.J."/>
            <person name="Dannebaum R.O."/>
            <person name="Kuo R.C."/>
            <person name="Labutti K."/>
            <person name="Haridas S."/>
            <person name="Kuo A."/>
            <person name="Salamov A."/>
            <person name="Ahrendt S.R."/>
            <person name="Lipzen A."/>
            <person name="Sullivan W."/>
            <person name="Andreopoulos W.B."/>
            <person name="Clum A."/>
            <person name="Lindquist E."/>
            <person name="Daum C."/>
            <person name="Ramamoorthy G.K."/>
            <person name="Gryganskyi A."/>
            <person name="Culley D."/>
            <person name="Magnuson J.K."/>
            <person name="James T.Y."/>
            <person name="O'Malley M.A."/>
            <person name="Stajich J.E."/>
            <person name="Spatafora J.W."/>
            <person name="Visel A."/>
            <person name="Grigoriev I.V."/>
        </authorList>
    </citation>
    <scope>NUCLEOTIDE SEQUENCE [LARGE SCALE GENOMIC DNA]</scope>
    <source>
        <strain evidence="9 10">S4</strain>
    </source>
</reference>
<evidence type="ECO:0000256" key="4">
    <source>
        <dbReference type="ARBA" id="ARBA00073420"/>
    </source>
</evidence>
<keyword evidence="7" id="KW-0285">Flavoprotein</keyword>
<evidence type="ECO:0000256" key="3">
    <source>
        <dbReference type="ARBA" id="ARBA00024042"/>
    </source>
</evidence>
<dbReference type="GO" id="GO:0005737">
    <property type="term" value="C:cytoplasm"/>
    <property type="evidence" value="ECO:0007669"/>
    <property type="project" value="UniProtKB-ARBA"/>
</dbReference>
<feature type="binding site" evidence="7">
    <location>
        <position position="238"/>
    </location>
    <ligand>
        <name>FMN</name>
        <dbReference type="ChEBI" id="CHEBI:58210"/>
    </ligand>
</feature>
<feature type="active site" description="Proton acceptor" evidence="6">
    <location>
        <position position="262"/>
    </location>
</feature>
<dbReference type="PANTHER" id="PTHR10578">
    <property type="entry name" value="S -2-HYDROXY-ACID OXIDASE-RELATED"/>
    <property type="match status" value="1"/>
</dbReference>
<evidence type="ECO:0000259" key="8">
    <source>
        <dbReference type="PROSITE" id="PS51349"/>
    </source>
</evidence>
<dbReference type="PANTHER" id="PTHR10578:SF149">
    <property type="entry name" value="2-HYDROXYACID OXIDASE 2"/>
    <property type="match status" value="1"/>
</dbReference>
<dbReference type="InterPro" id="IPR013785">
    <property type="entry name" value="Aldolase_TIM"/>
</dbReference>
<feature type="binding site" evidence="7">
    <location>
        <position position="262"/>
    </location>
    <ligand>
        <name>glyoxylate</name>
        <dbReference type="ChEBI" id="CHEBI:36655"/>
    </ligand>
</feature>
<feature type="binding site" evidence="7">
    <location>
        <position position="32"/>
    </location>
    <ligand>
        <name>glyoxylate</name>
        <dbReference type="ChEBI" id="CHEBI:36655"/>
    </ligand>
</feature>
<dbReference type="InterPro" id="IPR008259">
    <property type="entry name" value="FMN_hydac_DH_AS"/>
</dbReference>
<keyword evidence="2" id="KW-0560">Oxidoreductase</keyword>
<dbReference type="PROSITE" id="PS51349">
    <property type="entry name" value="FMN_HYDROXY_ACID_DH_2"/>
    <property type="match status" value="1"/>
</dbReference>
<sequence length="372" mass="41479">MSNNNNNKPVCVSLDDFHEYAKATMKKASYDYYAQGAMDNETVRNNRKAFSKIRIRPRVMRDVSNIDTTTEILGHKVSMPIGIAPMAMHKLAHPDGELATAKGAEANDILMILSTYSTYSMEDVAKAAPNGLRFLQLYVHKDRKVANDLIKRAEAAGYKGLVVTVDRPKLGRRIADAKNKFKRPSDMQMQNLKEEKSNKNEDRGTFNKGMTGTVDSALNWEKDISWLRETTKLPIILKGILTAEDALLAVKYKVDAIIVSNHGGRQLDGAPPSIEALPEITEAVQGRIPVYLDSGIYRGSDVFKALAYGAKAVFVGRPTLWALCYDGAKGVDKMLNIIREEFRLTMALAGCTSLDQITKDYVRRKELYIPKL</sequence>
<comment type="cofactor">
    <cofactor evidence="1">
        <name>FMN</name>
        <dbReference type="ChEBI" id="CHEBI:58210"/>
    </cofactor>
</comment>
<feature type="binding site" evidence="7">
    <location>
        <position position="136"/>
    </location>
    <ligand>
        <name>FMN</name>
        <dbReference type="ChEBI" id="CHEBI:58210"/>
    </ligand>
</feature>
<feature type="binding site" evidence="7">
    <location>
        <begin position="85"/>
        <end position="87"/>
    </location>
    <ligand>
        <name>FMN</name>
        <dbReference type="ChEBI" id="CHEBI:58210"/>
    </ligand>
</feature>
<feature type="binding site" evidence="7">
    <location>
        <position position="114"/>
    </location>
    <ligand>
        <name>FMN</name>
        <dbReference type="ChEBI" id="CHEBI:58210"/>
    </ligand>
</feature>
<dbReference type="GO" id="GO:0016491">
    <property type="term" value="F:oxidoreductase activity"/>
    <property type="evidence" value="ECO:0007669"/>
    <property type="project" value="UniProtKB-KW"/>
</dbReference>
<evidence type="ECO:0000256" key="6">
    <source>
        <dbReference type="PIRSR" id="PIRSR000138-1"/>
    </source>
</evidence>
<feature type="binding site" evidence="7">
    <location>
        <position position="164"/>
    </location>
    <ligand>
        <name>FMN</name>
        <dbReference type="ChEBI" id="CHEBI:58210"/>
    </ligand>
</feature>
<comment type="similarity">
    <text evidence="3">Belongs to the FMN-dependent alpha-hydroxy acid dehydrogenase family.</text>
</comment>